<organism evidence="1 2">
    <name type="scientific">Aspergillus granulosus</name>
    <dbReference type="NCBI Taxonomy" id="176169"/>
    <lineage>
        <taxon>Eukaryota</taxon>
        <taxon>Fungi</taxon>
        <taxon>Dikarya</taxon>
        <taxon>Ascomycota</taxon>
        <taxon>Pezizomycotina</taxon>
        <taxon>Eurotiomycetes</taxon>
        <taxon>Eurotiomycetidae</taxon>
        <taxon>Eurotiales</taxon>
        <taxon>Aspergillaceae</taxon>
        <taxon>Aspergillus</taxon>
        <taxon>Aspergillus subgen. Nidulantes</taxon>
    </lineage>
</organism>
<dbReference type="EMBL" id="JBFXLT010000002">
    <property type="protein sequence ID" value="KAL2822429.1"/>
    <property type="molecule type" value="Genomic_DNA"/>
</dbReference>
<gene>
    <name evidence="1" type="ORF">BJX63DRAFT_376490</name>
</gene>
<keyword evidence="2" id="KW-1185">Reference proteome</keyword>
<proteinExistence type="predicted"/>
<evidence type="ECO:0000313" key="2">
    <source>
        <dbReference type="Proteomes" id="UP001610334"/>
    </source>
</evidence>
<comment type="caution">
    <text evidence="1">The sequence shown here is derived from an EMBL/GenBank/DDBJ whole genome shotgun (WGS) entry which is preliminary data.</text>
</comment>
<reference evidence="1 2" key="1">
    <citation type="submission" date="2024-07" db="EMBL/GenBank/DDBJ databases">
        <title>Section-level genome sequencing and comparative genomics of Aspergillus sections Usti and Cavernicolus.</title>
        <authorList>
            <consortium name="Lawrence Berkeley National Laboratory"/>
            <person name="Nybo J.L."/>
            <person name="Vesth T.C."/>
            <person name="Theobald S."/>
            <person name="Frisvad J.C."/>
            <person name="Larsen T.O."/>
            <person name="Kjaerboelling I."/>
            <person name="Rothschild-Mancinelli K."/>
            <person name="Lyhne E.K."/>
            <person name="Kogle M.E."/>
            <person name="Barry K."/>
            <person name="Clum A."/>
            <person name="Na H."/>
            <person name="Ledsgaard L."/>
            <person name="Lin J."/>
            <person name="Lipzen A."/>
            <person name="Kuo A."/>
            <person name="Riley R."/>
            <person name="Mondo S."/>
            <person name="Labutti K."/>
            <person name="Haridas S."/>
            <person name="Pangalinan J."/>
            <person name="Salamov A.A."/>
            <person name="Simmons B.A."/>
            <person name="Magnuson J.K."/>
            <person name="Chen J."/>
            <person name="Drula E."/>
            <person name="Henrissat B."/>
            <person name="Wiebenga A."/>
            <person name="Lubbers R.J."/>
            <person name="Gomes A.C."/>
            <person name="Makela M.R."/>
            <person name="Stajich J."/>
            <person name="Grigoriev I.V."/>
            <person name="Mortensen U.H."/>
            <person name="De Vries R.P."/>
            <person name="Baker S.E."/>
            <person name="Andersen M.R."/>
        </authorList>
    </citation>
    <scope>NUCLEOTIDE SEQUENCE [LARGE SCALE GENOMIC DNA]</scope>
    <source>
        <strain evidence="1 2">CBS 588.65</strain>
    </source>
</reference>
<dbReference type="Proteomes" id="UP001610334">
    <property type="component" value="Unassembled WGS sequence"/>
</dbReference>
<sequence length="135" mass="15244">MVRPYRLEFEALEFLLEIGADPNMTNYNGDTLIHSLAANLGTIPEETIITAIKAISFSMDTAWRGLRKATGEKTSNLDLQISWLRWSDTGITICSPESVISWPETIGLMVAKTPWERHCFHTSSPLPSASYRTWR</sequence>
<protein>
    <submittedName>
        <fullName evidence="1">Uncharacterized protein</fullName>
    </submittedName>
</protein>
<accession>A0ABR4I3U5</accession>
<name>A0ABR4I3U5_9EURO</name>
<evidence type="ECO:0000313" key="1">
    <source>
        <dbReference type="EMBL" id="KAL2822429.1"/>
    </source>
</evidence>